<dbReference type="Gene3D" id="3.90.190.20">
    <property type="entry name" value="Mur ligase, C-terminal domain"/>
    <property type="match status" value="1"/>
</dbReference>
<comment type="similarity">
    <text evidence="10">Belongs to the MurCDEF family. MurF subfamily.</text>
</comment>
<dbReference type="Proteomes" id="UP000596145">
    <property type="component" value="Chromosome"/>
</dbReference>
<evidence type="ECO:0000256" key="6">
    <source>
        <dbReference type="ARBA" id="ARBA00022960"/>
    </source>
</evidence>
<dbReference type="InterPro" id="IPR051046">
    <property type="entry name" value="MurCDEF_CellWall_CoF430Synth"/>
</dbReference>
<dbReference type="EMBL" id="CP069534">
    <property type="protein sequence ID" value="QRP69830.1"/>
    <property type="molecule type" value="Genomic_DNA"/>
</dbReference>
<keyword evidence="6 10" id="KW-0133">Cell shape</keyword>
<feature type="domain" description="Mur ligase central" evidence="14">
    <location>
        <begin position="136"/>
        <end position="326"/>
    </location>
</feature>
<keyword evidence="9 10" id="KW-0961">Cell wall biogenesis/degradation</keyword>
<dbReference type="InterPro" id="IPR013221">
    <property type="entry name" value="Mur_ligase_cen"/>
</dbReference>
<dbReference type="InterPro" id="IPR036615">
    <property type="entry name" value="Mur_ligase_C_dom_sf"/>
</dbReference>
<dbReference type="SUPFAM" id="SSF53244">
    <property type="entry name" value="MurD-like peptide ligases, peptide-binding domain"/>
    <property type="match status" value="1"/>
</dbReference>
<dbReference type="Pfam" id="PF01225">
    <property type="entry name" value="Mur_ligase"/>
    <property type="match status" value="1"/>
</dbReference>
<evidence type="ECO:0000256" key="11">
    <source>
        <dbReference type="RuleBase" id="RU004136"/>
    </source>
</evidence>
<evidence type="ECO:0000256" key="4">
    <source>
        <dbReference type="ARBA" id="ARBA00022741"/>
    </source>
</evidence>
<evidence type="ECO:0000256" key="8">
    <source>
        <dbReference type="ARBA" id="ARBA00023306"/>
    </source>
</evidence>
<dbReference type="InterPro" id="IPR005863">
    <property type="entry name" value="UDP-N-AcMur_synth"/>
</dbReference>
<comment type="subcellular location">
    <subcellularLocation>
        <location evidence="10 11">Cytoplasm</location>
    </subcellularLocation>
</comment>
<evidence type="ECO:0000256" key="1">
    <source>
        <dbReference type="ARBA" id="ARBA00022490"/>
    </source>
</evidence>
<evidence type="ECO:0000259" key="14">
    <source>
        <dbReference type="Pfam" id="PF08245"/>
    </source>
</evidence>
<comment type="catalytic activity">
    <reaction evidence="10 11">
        <text>D-alanyl-D-alanine + UDP-N-acetyl-alpha-D-muramoyl-L-alanyl-gamma-D-glutamyl-meso-2,6-diaminopimelate + ATP = UDP-N-acetyl-alpha-D-muramoyl-L-alanyl-gamma-D-glutamyl-meso-2,6-diaminopimeloyl-D-alanyl-D-alanine + ADP + phosphate + H(+)</text>
        <dbReference type="Rhea" id="RHEA:28374"/>
        <dbReference type="ChEBI" id="CHEBI:15378"/>
        <dbReference type="ChEBI" id="CHEBI:30616"/>
        <dbReference type="ChEBI" id="CHEBI:43474"/>
        <dbReference type="ChEBI" id="CHEBI:57822"/>
        <dbReference type="ChEBI" id="CHEBI:61386"/>
        <dbReference type="ChEBI" id="CHEBI:83905"/>
        <dbReference type="ChEBI" id="CHEBI:456216"/>
        <dbReference type="EC" id="6.3.2.10"/>
    </reaction>
</comment>
<evidence type="ECO:0000313" key="16">
    <source>
        <dbReference type="EMBL" id="QRP69830.1"/>
    </source>
</evidence>
<dbReference type="InterPro" id="IPR036565">
    <property type="entry name" value="Mur-like_cat_sf"/>
</dbReference>
<dbReference type="GO" id="GO:0071555">
    <property type="term" value="P:cell wall organization"/>
    <property type="evidence" value="ECO:0007669"/>
    <property type="project" value="UniProtKB-KW"/>
</dbReference>
<evidence type="ECO:0000256" key="7">
    <source>
        <dbReference type="ARBA" id="ARBA00022984"/>
    </source>
</evidence>
<dbReference type="GO" id="GO:0051301">
    <property type="term" value="P:cell division"/>
    <property type="evidence" value="ECO:0007669"/>
    <property type="project" value="UniProtKB-KW"/>
</dbReference>
<keyword evidence="5 10" id="KW-0067">ATP-binding</keyword>
<dbReference type="EMBL" id="CP066007">
    <property type="protein sequence ID" value="QQB45421.1"/>
    <property type="molecule type" value="Genomic_DNA"/>
</dbReference>
<dbReference type="UniPathway" id="UPA00219"/>
<reference evidence="15 17" key="1">
    <citation type="submission" date="2020-12" db="EMBL/GenBank/DDBJ databases">
        <title>FDA dAtabase for Regulatory Grade micrObial Sequences (FDA-ARGOS): Supporting development and validation of Infectious Disease Dx tests.</title>
        <authorList>
            <person name="Sproer C."/>
            <person name="Gronow S."/>
            <person name="Severitt S."/>
            <person name="Schroder I."/>
            <person name="Tallon L."/>
            <person name="Sadzewicz L."/>
            <person name="Zhao X."/>
            <person name="Boylan J."/>
            <person name="Ott S."/>
            <person name="Bowen H."/>
            <person name="Vavikolanu K."/>
            <person name="Mehta A."/>
            <person name="Aluvathingal J."/>
            <person name="Nadendla S."/>
            <person name="Lowell S."/>
            <person name="Myers T."/>
            <person name="Yan Y."/>
            <person name="Sichtig H."/>
        </authorList>
    </citation>
    <scope>NUCLEOTIDE SEQUENCE [LARGE SCALE GENOMIC DNA]</scope>
    <source>
        <strain evidence="15 17">FDAARGOS_1053</strain>
        <strain evidence="16">FDAARGOS_1191</strain>
    </source>
</reference>
<name>A0A7T4BNC0_9CORY</name>
<evidence type="ECO:0000256" key="2">
    <source>
        <dbReference type="ARBA" id="ARBA00022598"/>
    </source>
</evidence>
<evidence type="ECO:0000256" key="10">
    <source>
        <dbReference type="HAMAP-Rule" id="MF_02019"/>
    </source>
</evidence>
<gene>
    <name evidence="10" type="primary">murF</name>
    <name evidence="15" type="ORF">I6I10_07725</name>
    <name evidence="16" type="ORF">I6J21_08440</name>
</gene>
<dbReference type="EC" id="6.3.2.10" evidence="10 11"/>
<accession>A0A7T4BNC0</accession>
<keyword evidence="4 10" id="KW-0547">Nucleotide-binding</keyword>
<dbReference type="SUPFAM" id="SSF63418">
    <property type="entry name" value="MurE/MurF N-terminal domain"/>
    <property type="match status" value="1"/>
</dbReference>
<dbReference type="GO" id="GO:0009252">
    <property type="term" value="P:peptidoglycan biosynthetic process"/>
    <property type="evidence" value="ECO:0007669"/>
    <property type="project" value="UniProtKB-UniRule"/>
</dbReference>
<evidence type="ECO:0000259" key="12">
    <source>
        <dbReference type="Pfam" id="PF01225"/>
    </source>
</evidence>
<dbReference type="NCBIfam" id="TIGR01143">
    <property type="entry name" value="murF"/>
    <property type="match status" value="1"/>
</dbReference>
<proteinExistence type="inferred from homology"/>
<dbReference type="SUPFAM" id="SSF53623">
    <property type="entry name" value="MurD-like peptide ligases, catalytic domain"/>
    <property type="match status" value="1"/>
</dbReference>
<dbReference type="InterPro" id="IPR000713">
    <property type="entry name" value="Mur_ligase_N"/>
</dbReference>
<dbReference type="Proteomes" id="UP000617681">
    <property type="component" value="Chromosome"/>
</dbReference>
<dbReference type="GO" id="GO:0005737">
    <property type="term" value="C:cytoplasm"/>
    <property type="evidence" value="ECO:0007669"/>
    <property type="project" value="UniProtKB-SubCell"/>
</dbReference>
<dbReference type="GO" id="GO:0008360">
    <property type="term" value="P:regulation of cell shape"/>
    <property type="evidence" value="ECO:0007669"/>
    <property type="project" value="UniProtKB-KW"/>
</dbReference>
<keyword evidence="7 10" id="KW-0573">Peptidoglycan synthesis</keyword>
<evidence type="ECO:0000256" key="5">
    <source>
        <dbReference type="ARBA" id="ARBA00022840"/>
    </source>
</evidence>
<evidence type="ECO:0000313" key="15">
    <source>
        <dbReference type="EMBL" id="QQB45421.1"/>
    </source>
</evidence>
<dbReference type="Gene3D" id="3.40.1190.10">
    <property type="entry name" value="Mur-like, catalytic domain"/>
    <property type="match status" value="1"/>
</dbReference>
<dbReference type="GO" id="GO:0005524">
    <property type="term" value="F:ATP binding"/>
    <property type="evidence" value="ECO:0007669"/>
    <property type="project" value="UniProtKB-UniRule"/>
</dbReference>
<comment type="pathway">
    <text evidence="10 11">Cell wall biogenesis; peptidoglycan biosynthesis.</text>
</comment>
<dbReference type="Pfam" id="PF02875">
    <property type="entry name" value="Mur_ligase_C"/>
    <property type="match status" value="1"/>
</dbReference>
<dbReference type="InterPro" id="IPR004101">
    <property type="entry name" value="Mur_ligase_C"/>
</dbReference>
<evidence type="ECO:0000313" key="17">
    <source>
        <dbReference type="Proteomes" id="UP000596145"/>
    </source>
</evidence>
<keyword evidence="8 10" id="KW-0131">Cell cycle</keyword>
<dbReference type="PANTHER" id="PTHR43024">
    <property type="entry name" value="UDP-N-ACETYLMURAMOYL-TRIPEPTIDE--D-ALANYL-D-ALANINE LIGASE"/>
    <property type="match status" value="1"/>
</dbReference>
<dbReference type="AlphaFoldDB" id="A0A7T4BNC0"/>
<keyword evidence="2 10" id="KW-0436">Ligase</keyword>
<dbReference type="RefSeq" id="WP_005389468.1">
    <property type="nucleotide sequence ID" value="NZ_CP066007.1"/>
</dbReference>
<dbReference type="GeneID" id="92760441"/>
<dbReference type="Gene3D" id="3.40.1390.10">
    <property type="entry name" value="MurE/MurF, N-terminal domain"/>
    <property type="match status" value="1"/>
</dbReference>
<evidence type="ECO:0000256" key="3">
    <source>
        <dbReference type="ARBA" id="ARBA00022618"/>
    </source>
</evidence>
<dbReference type="GO" id="GO:0047480">
    <property type="term" value="F:UDP-N-acetylmuramoyl-tripeptide-D-alanyl-D-alanine ligase activity"/>
    <property type="evidence" value="ECO:0007669"/>
    <property type="project" value="UniProtKB-UniRule"/>
</dbReference>
<sequence>MIPLRLGDIAAITGGELVDGAEPDTMVTGPVEFDSRNVSAGSLFICLPGARVDGHDFAGIAVDQGAVACLEGHRTGQPGILVDNSDADELSDSATSYVLEADNTGEGQAVITALSKLARAHTKKAVEENGLTVIGVTGSAGKTSTKDLIASVLRQAGETVAPPGSFNNELGHPYTALKVGEHTTYLVSELSARAIGNIAHLARIAPPRIGAVLNVGTAHIGEFGSKENIAQAKGELVEALPPAADGGVAVLNADDPLVIGMRNRTSARIVTFGMDNPATVRAEDVELDAVARAAFTLCIEGEKARRIQLRVFGRHQVYNALAAAAVGHAAGLDCESIADALSEHVSSSEYRMDVRTRADGVTVINDSYNANPDSMRAGIDALAFTASGREDCHSWAVLGSMGELGDDSLTEHAALAEVLYNRHVDNLVAVGDNTAMGALALEARRYGVNTEVVSTTQEAADIVLRHLKPGDVVLVKASNACGLWAVAHTILADPAAAGAQDLSDSSSSNSREVK</sequence>
<evidence type="ECO:0000259" key="13">
    <source>
        <dbReference type="Pfam" id="PF02875"/>
    </source>
</evidence>
<protein>
    <recommendedName>
        <fullName evidence="10 11">UDP-N-acetylmuramoyl-tripeptide--D-alanyl-D-alanine ligase</fullName>
        <ecNumber evidence="10 11">6.3.2.10</ecNumber>
    </recommendedName>
    <alternativeName>
        <fullName evidence="10">D-alanyl-D-alanine-adding enzyme</fullName>
    </alternativeName>
</protein>
<dbReference type="InterPro" id="IPR035911">
    <property type="entry name" value="MurE/MurF_N"/>
</dbReference>
<feature type="binding site" evidence="10">
    <location>
        <begin position="138"/>
        <end position="144"/>
    </location>
    <ligand>
        <name>ATP</name>
        <dbReference type="ChEBI" id="CHEBI:30616"/>
    </ligand>
</feature>
<feature type="domain" description="Mur ligase C-terminal" evidence="13">
    <location>
        <begin position="351"/>
        <end position="478"/>
    </location>
</feature>
<dbReference type="Pfam" id="PF08245">
    <property type="entry name" value="Mur_ligase_M"/>
    <property type="match status" value="1"/>
</dbReference>
<dbReference type="HAMAP" id="MF_02019">
    <property type="entry name" value="MurF"/>
    <property type="match status" value="1"/>
</dbReference>
<organism evidence="15 17">
    <name type="scientific">Corynebacterium glucuronolyticum</name>
    <dbReference type="NCBI Taxonomy" id="39791"/>
    <lineage>
        <taxon>Bacteria</taxon>
        <taxon>Bacillati</taxon>
        <taxon>Actinomycetota</taxon>
        <taxon>Actinomycetes</taxon>
        <taxon>Mycobacteriales</taxon>
        <taxon>Corynebacteriaceae</taxon>
        <taxon>Corynebacterium</taxon>
    </lineage>
</organism>
<comment type="function">
    <text evidence="10 11">Involved in cell wall formation. Catalyzes the final step in the synthesis of UDP-N-acetylmuramoyl-pentapeptide, the precursor of murein.</text>
</comment>
<dbReference type="OrthoDB" id="9800958at2"/>
<keyword evidence="3 10" id="KW-0132">Cell division</keyword>
<feature type="domain" description="Mur ligase N-terminal catalytic" evidence="12">
    <location>
        <begin position="31"/>
        <end position="71"/>
    </location>
</feature>
<dbReference type="PANTHER" id="PTHR43024:SF1">
    <property type="entry name" value="UDP-N-ACETYLMURAMOYL-TRIPEPTIDE--D-ALANYL-D-ALANINE LIGASE"/>
    <property type="match status" value="1"/>
</dbReference>
<evidence type="ECO:0000256" key="9">
    <source>
        <dbReference type="ARBA" id="ARBA00023316"/>
    </source>
</evidence>
<keyword evidence="1 10" id="KW-0963">Cytoplasm</keyword>